<dbReference type="EMBL" id="LKAM01000007">
    <property type="protein sequence ID" value="KUM47324.1"/>
    <property type="molecule type" value="Genomic_DNA"/>
</dbReference>
<name>A0A101LXT1_PICGL</name>
<sequence>MILFHDAKLKLMDDMPYSNLGLSLYPTYRFRKHMDATRARSEEYKLGGLQVNMP</sequence>
<protein>
    <submittedName>
        <fullName evidence="1">Uncharacterized protein</fullName>
    </submittedName>
</protein>
<dbReference type="AlphaFoldDB" id="A0A101LXT1"/>
<geneLocation type="mitochondrion" evidence="1"/>
<gene>
    <name evidence="1" type="ORF">ABT39_MTgene5509</name>
</gene>
<organism evidence="1">
    <name type="scientific">Picea glauca</name>
    <name type="common">White spruce</name>
    <name type="synonym">Pinus glauca</name>
    <dbReference type="NCBI Taxonomy" id="3330"/>
    <lineage>
        <taxon>Eukaryota</taxon>
        <taxon>Viridiplantae</taxon>
        <taxon>Streptophyta</taxon>
        <taxon>Embryophyta</taxon>
        <taxon>Tracheophyta</taxon>
        <taxon>Spermatophyta</taxon>
        <taxon>Pinopsida</taxon>
        <taxon>Pinidae</taxon>
        <taxon>Conifers I</taxon>
        <taxon>Pinales</taxon>
        <taxon>Pinaceae</taxon>
        <taxon>Picea</taxon>
    </lineage>
</organism>
<reference evidence="1" key="1">
    <citation type="journal article" date="2015" name="Genome Biol. Evol.">
        <title>Organellar Genomes of White Spruce (Picea glauca): Assembly and Annotation.</title>
        <authorList>
            <person name="Jackman S.D."/>
            <person name="Warren R.L."/>
            <person name="Gibb E.A."/>
            <person name="Vandervalk B.P."/>
            <person name="Mohamadi H."/>
            <person name="Chu J."/>
            <person name="Raymond A."/>
            <person name="Pleasance S."/>
            <person name="Coope R."/>
            <person name="Wildung M.R."/>
            <person name="Ritland C.E."/>
            <person name="Bousquet J."/>
            <person name="Jones S.J."/>
            <person name="Bohlmann J."/>
            <person name="Birol I."/>
        </authorList>
    </citation>
    <scope>NUCLEOTIDE SEQUENCE [LARGE SCALE GENOMIC DNA]</scope>
    <source>
        <tissue evidence="1">Flushing bud</tissue>
    </source>
</reference>
<evidence type="ECO:0000313" key="1">
    <source>
        <dbReference type="EMBL" id="KUM47324.1"/>
    </source>
</evidence>
<comment type="caution">
    <text evidence="1">The sequence shown here is derived from an EMBL/GenBank/DDBJ whole genome shotgun (WGS) entry which is preliminary data.</text>
</comment>
<accession>A0A101LXT1</accession>
<keyword evidence="1" id="KW-0496">Mitochondrion</keyword>
<proteinExistence type="predicted"/>